<dbReference type="EMBL" id="BAAAGX010000006">
    <property type="protein sequence ID" value="GAA0230960.1"/>
    <property type="molecule type" value="Genomic_DNA"/>
</dbReference>
<evidence type="ECO:0000313" key="2">
    <source>
        <dbReference type="Proteomes" id="UP001500967"/>
    </source>
</evidence>
<reference evidence="1 2" key="1">
    <citation type="journal article" date="2019" name="Int. J. Syst. Evol. Microbiol.">
        <title>The Global Catalogue of Microorganisms (GCM) 10K type strain sequencing project: providing services to taxonomists for standard genome sequencing and annotation.</title>
        <authorList>
            <consortium name="The Broad Institute Genomics Platform"/>
            <consortium name="The Broad Institute Genome Sequencing Center for Infectious Disease"/>
            <person name="Wu L."/>
            <person name="Ma J."/>
        </authorList>
    </citation>
    <scope>NUCLEOTIDE SEQUENCE [LARGE SCALE GENOMIC DNA]</scope>
    <source>
        <strain evidence="1 2">JCM 10425</strain>
    </source>
</reference>
<dbReference type="NCBIfam" id="TIGR01509">
    <property type="entry name" value="HAD-SF-IA-v3"/>
    <property type="match status" value="1"/>
</dbReference>
<dbReference type="PRINTS" id="PR00413">
    <property type="entry name" value="HADHALOGNASE"/>
</dbReference>
<accession>A0ABN0TVN1</accession>
<dbReference type="InterPro" id="IPR006439">
    <property type="entry name" value="HAD-SF_hydro_IA"/>
</dbReference>
<dbReference type="InterPro" id="IPR023214">
    <property type="entry name" value="HAD_sf"/>
</dbReference>
<dbReference type="Pfam" id="PF00702">
    <property type="entry name" value="Hydrolase"/>
    <property type="match status" value="1"/>
</dbReference>
<evidence type="ECO:0000313" key="1">
    <source>
        <dbReference type="EMBL" id="GAA0230960.1"/>
    </source>
</evidence>
<sequence>MMAARTPLDRLAQPETWSTTLAGILFDLDGTLVDSTAVVERQWATFLGWYGLPASALPQQLHGKRAEDHIRDMLPAEQVADAAARLAALEASDIAGVTAVAGAQRLIDAVDGVVPWGIVTSGTRAVATARLAAAGLPTPGVLVTAEDVQAGKPDPEPYVLGMERLGVGGAVVVFEDAPAGIRSGRDAGCPVVAVSTSHPAEDLGEADVVVPDLTRIGLTAPAKDDSAVLTAVA</sequence>
<proteinExistence type="predicted"/>
<organism evidence="1 2">
    <name type="scientific">Cryptosporangium japonicum</name>
    <dbReference type="NCBI Taxonomy" id="80872"/>
    <lineage>
        <taxon>Bacteria</taxon>
        <taxon>Bacillati</taxon>
        <taxon>Actinomycetota</taxon>
        <taxon>Actinomycetes</taxon>
        <taxon>Cryptosporangiales</taxon>
        <taxon>Cryptosporangiaceae</taxon>
        <taxon>Cryptosporangium</taxon>
    </lineage>
</organism>
<dbReference type="Gene3D" id="1.10.150.240">
    <property type="entry name" value="Putative phosphatase, domain 2"/>
    <property type="match status" value="1"/>
</dbReference>
<gene>
    <name evidence="1" type="ORF">GCM10009539_15480</name>
</gene>
<dbReference type="SFLD" id="SFLDS00003">
    <property type="entry name" value="Haloacid_Dehalogenase"/>
    <property type="match status" value="1"/>
</dbReference>
<dbReference type="SUPFAM" id="SSF56784">
    <property type="entry name" value="HAD-like"/>
    <property type="match status" value="1"/>
</dbReference>
<keyword evidence="2" id="KW-1185">Reference proteome</keyword>
<dbReference type="InterPro" id="IPR023198">
    <property type="entry name" value="PGP-like_dom2"/>
</dbReference>
<dbReference type="Gene3D" id="3.40.50.1000">
    <property type="entry name" value="HAD superfamily/HAD-like"/>
    <property type="match status" value="1"/>
</dbReference>
<dbReference type="Proteomes" id="UP001500967">
    <property type="component" value="Unassembled WGS sequence"/>
</dbReference>
<dbReference type="SFLD" id="SFLDG01129">
    <property type="entry name" value="C1.5:_HAD__Beta-PGM__Phosphata"/>
    <property type="match status" value="1"/>
</dbReference>
<name>A0ABN0TVN1_9ACTN</name>
<dbReference type="InterPro" id="IPR036412">
    <property type="entry name" value="HAD-like_sf"/>
</dbReference>
<dbReference type="PANTHER" id="PTHR43481">
    <property type="entry name" value="FRUCTOSE-1-PHOSPHATE PHOSPHATASE"/>
    <property type="match status" value="1"/>
</dbReference>
<dbReference type="PANTHER" id="PTHR43481:SF4">
    <property type="entry name" value="GLYCEROL-1-PHOSPHATE PHOSPHOHYDROLASE 1-RELATED"/>
    <property type="match status" value="1"/>
</dbReference>
<dbReference type="InterPro" id="IPR051806">
    <property type="entry name" value="HAD-like_SPP"/>
</dbReference>
<comment type="caution">
    <text evidence="1">The sequence shown here is derived from an EMBL/GenBank/DDBJ whole genome shotgun (WGS) entry which is preliminary data.</text>
</comment>
<protein>
    <submittedName>
        <fullName evidence="1">Sugar phosphatase</fullName>
    </submittedName>
</protein>